<feature type="transmembrane region" description="Helical" evidence="1">
    <location>
        <begin position="158"/>
        <end position="177"/>
    </location>
</feature>
<organism evidence="2 3">
    <name type="scientific">Actinoplanes xinjiangensis</name>
    <dbReference type="NCBI Taxonomy" id="512350"/>
    <lineage>
        <taxon>Bacteria</taxon>
        <taxon>Bacillati</taxon>
        <taxon>Actinomycetota</taxon>
        <taxon>Actinomycetes</taxon>
        <taxon>Micromonosporales</taxon>
        <taxon>Micromonosporaceae</taxon>
        <taxon>Actinoplanes</taxon>
    </lineage>
</organism>
<reference evidence="2 3" key="1">
    <citation type="submission" date="2018-05" db="EMBL/GenBank/DDBJ databases">
        <title>Genomic Encyclopedia of Archaeal and Bacterial Type Strains, Phase II (KMG-II): from individual species to whole genera.</title>
        <authorList>
            <person name="Goeker M."/>
        </authorList>
    </citation>
    <scope>NUCLEOTIDE SEQUENCE [LARGE SCALE GENOMIC DNA]</scope>
    <source>
        <strain evidence="2 3">DSM 45184</strain>
    </source>
</reference>
<evidence type="ECO:0000313" key="3">
    <source>
        <dbReference type="Proteomes" id="UP000245697"/>
    </source>
</evidence>
<evidence type="ECO:0000313" key="2">
    <source>
        <dbReference type="EMBL" id="PWK29092.1"/>
    </source>
</evidence>
<protein>
    <submittedName>
        <fullName evidence="2">Uncharacterized protein</fullName>
    </submittedName>
</protein>
<keyword evidence="1" id="KW-0472">Membrane</keyword>
<evidence type="ECO:0000256" key="1">
    <source>
        <dbReference type="SAM" id="Phobius"/>
    </source>
</evidence>
<proteinExistence type="predicted"/>
<dbReference type="Proteomes" id="UP000245697">
    <property type="component" value="Unassembled WGS sequence"/>
</dbReference>
<dbReference type="RefSeq" id="WP_109603031.1">
    <property type="nucleotide sequence ID" value="NZ_BONA01000110.1"/>
</dbReference>
<dbReference type="AlphaFoldDB" id="A0A316EFP9"/>
<dbReference type="OrthoDB" id="3402382at2"/>
<dbReference type="EMBL" id="QGGR01000047">
    <property type="protein sequence ID" value="PWK29092.1"/>
    <property type="molecule type" value="Genomic_DNA"/>
</dbReference>
<keyword evidence="1" id="KW-0812">Transmembrane</keyword>
<name>A0A316EFP9_9ACTN</name>
<feature type="transmembrane region" description="Helical" evidence="1">
    <location>
        <begin position="45"/>
        <end position="69"/>
    </location>
</feature>
<accession>A0A316EFP9</accession>
<feature type="transmembrane region" description="Helical" evidence="1">
    <location>
        <begin position="239"/>
        <end position="263"/>
    </location>
</feature>
<feature type="transmembrane region" description="Helical" evidence="1">
    <location>
        <begin position="12"/>
        <end position="33"/>
    </location>
</feature>
<gene>
    <name evidence="2" type="ORF">BC793_1476</name>
</gene>
<keyword evidence="1" id="KW-1133">Transmembrane helix</keyword>
<feature type="transmembrane region" description="Helical" evidence="1">
    <location>
        <begin position="215"/>
        <end position="232"/>
    </location>
</feature>
<sequence length="447" mass="45779">MTGIFKIELSRSGALLAGTATAVIGVAGLYVPALTGQTGLWDQQWTLLAVFQRIMLVVLWPLALAAGAWQAGRERRSRVEELLGTTPAPGWRRLRPSALATAFSLAAGYLLVLAAGAPKVATAAGYPGHGWYAVTAVGVLALAAAGLLGLGIGRLLPYAYTPAVLGVGSLAGLLAAIEATKLEDATKPGAALLLPYFTSTISEFQAVDGAVSAGQAWWLGGLAAGGLVLFLATNRLVRLLAVVPPALGLVLAAPMLTVAAFPVDPAAVAEVCTDDGGPRVCVTAAHSRRLPALVAPARQALRLLGGLPNAPTSVHEAVPDLGRRQPTAEAWLDSDNLIATDDAAELTARILAGAGTPLCVREGDHRDSAGDHLDVLRARAVTAAWLAGSHPVPGPTVAPAEQAHRDTMWKALLALPADEQQRRVAAVRTAGLTCGDQAAALGLGAGR</sequence>
<feature type="transmembrane region" description="Helical" evidence="1">
    <location>
        <begin position="129"/>
        <end position="151"/>
    </location>
</feature>
<keyword evidence="3" id="KW-1185">Reference proteome</keyword>
<feature type="transmembrane region" description="Helical" evidence="1">
    <location>
        <begin position="98"/>
        <end position="117"/>
    </location>
</feature>
<comment type="caution">
    <text evidence="2">The sequence shown here is derived from an EMBL/GenBank/DDBJ whole genome shotgun (WGS) entry which is preliminary data.</text>
</comment>